<reference evidence="3 4" key="1">
    <citation type="submission" date="2021-11" db="EMBL/GenBank/DDBJ databases">
        <title>Black yeast isolated from Biological Soil Crust.</title>
        <authorList>
            <person name="Kurbessoian T."/>
        </authorList>
    </citation>
    <scope>NUCLEOTIDE SEQUENCE [LARGE SCALE GENOMIC DNA]</scope>
    <source>
        <strain evidence="3 4">CCFEE 5522</strain>
    </source>
</reference>
<dbReference type="SUPFAM" id="SSF52540">
    <property type="entry name" value="P-loop containing nucleoside triphosphate hydrolases"/>
    <property type="match status" value="1"/>
</dbReference>
<feature type="compositionally biased region" description="Basic and acidic residues" evidence="1">
    <location>
        <begin position="50"/>
        <end position="67"/>
    </location>
</feature>
<dbReference type="Proteomes" id="UP001324427">
    <property type="component" value="Unassembled WGS sequence"/>
</dbReference>
<evidence type="ECO:0000259" key="2">
    <source>
        <dbReference type="SMART" id="SM00382"/>
    </source>
</evidence>
<protein>
    <recommendedName>
        <fullName evidence="2">AAA+ ATPase domain-containing protein</fullName>
    </recommendedName>
</protein>
<comment type="caution">
    <text evidence="3">The sequence shown here is derived from an EMBL/GenBank/DDBJ whole genome shotgun (WGS) entry which is preliminary data.</text>
</comment>
<dbReference type="InterPro" id="IPR003959">
    <property type="entry name" value="ATPase_AAA_core"/>
</dbReference>
<sequence>MPFPIQEEAQDSGIVLGSEYERRSGSQPRYHDRQEFGDQRAHTHSSTAETAHEDRLSIRSGDERRDPPSSVTESETTSNAPPPKVVYRREFFNPISSTTVHVEELDDLGYPKEQVIPRFEVVDIVHTDQGGGAAGAKEGAEWKRPRITARSSVAIVINSPAIIHALRAIVGYYPDADLSGDSIRLEEPFLLVAYHREELRTYAERYSPDIQKPDNCAGFEDTHEDITFLLEFVEKRIGRGVMQELERHRAPKPVCTFDMLWILFKPGTRVYHDRHDDGGYNNAAVIKSIDVEIHGGSVTECNIMYWNMAYDDVYVGASNALPTEIEPFHGEKEIGSLHIFPCEYLKVDRHKESHVDKRQKLERRGGMFFELLKGPKCMMFDGLSSHWPKRHYTGLVIVDVPEYCTRLLKWAAKKTTFSNYTKINPLTVDKLDADKRFLCSDTMPAFMFKHRAWKDLNVDGFSEPAWQMDLVDRLIIPTATRTVLRQLTNRYTRSGADVAWSADLLHGKGEGLVVLLHGKPGVGKTYTAECVAQEARRPLISLTCADIGTAASSVELTLEYWFKVAKQWGAILLLDEADVYMDRRTTADLERNNLVAGFLRALEYYQGILFLTTNRIGTFDEAFLSRIDVPIYYPNFTNEQRLRI</sequence>
<dbReference type="GO" id="GO:0005524">
    <property type="term" value="F:ATP binding"/>
    <property type="evidence" value="ECO:0007669"/>
    <property type="project" value="InterPro"/>
</dbReference>
<dbReference type="AlphaFoldDB" id="A0AAV9J634"/>
<dbReference type="SMART" id="SM00382">
    <property type="entry name" value="AAA"/>
    <property type="match status" value="1"/>
</dbReference>
<evidence type="ECO:0000313" key="4">
    <source>
        <dbReference type="Proteomes" id="UP001324427"/>
    </source>
</evidence>
<evidence type="ECO:0000256" key="1">
    <source>
        <dbReference type="SAM" id="MobiDB-lite"/>
    </source>
</evidence>
<evidence type="ECO:0000313" key="3">
    <source>
        <dbReference type="EMBL" id="KAK4540421.1"/>
    </source>
</evidence>
<dbReference type="InterPro" id="IPR054289">
    <property type="entry name" value="DUF7025"/>
</dbReference>
<feature type="compositionally biased region" description="Basic and acidic residues" evidence="1">
    <location>
        <begin position="19"/>
        <end position="41"/>
    </location>
</feature>
<feature type="compositionally biased region" description="Low complexity" evidence="1">
    <location>
        <begin position="69"/>
        <end position="78"/>
    </location>
</feature>
<dbReference type="Pfam" id="PF00004">
    <property type="entry name" value="AAA"/>
    <property type="match status" value="1"/>
</dbReference>
<proteinExistence type="predicted"/>
<dbReference type="InterPro" id="IPR003593">
    <property type="entry name" value="AAA+_ATPase"/>
</dbReference>
<gene>
    <name evidence="3" type="ORF">LTR36_009278</name>
</gene>
<dbReference type="GO" id="GO:0016887">
    <property type="term" value="F:ATP hydrolysis activity"/>
    <property type="evidence" value="ECO:0007669"/>
    <property type="project" value="InterPro"/>
</dbReference>
<organism evidence="3 4">
    <name type="scientific">Oleoguttula mirabilis</name>
    <dbReference type="NCBI Taxonomy" id="1507867"/>
    <lineage>
        <taxon>Eukaryota</taxon>
        <taxon>Fungi</taxon>
        <taxon>Dikarya</taxon>
        <taxon>Ascomycota</taxon>
        <taxon>Pezizomycotina</taxon>
        <taxon>Dothideomycetes</taxon>
        <taxon>Dothideomycetidae</taxon>
        <taxon>Mycosphaerellales</taxon>
        <taxon>Teratosphaeriaceae</taxon>
        <taxon>Oleoguttula</taxon>
    </lineage>
</organism>
<feature type="region of interest" description="Disordered" evidence="1">
    <location>
        <begin position="1"/>
        <end position="84"/>
    </location>
</feature>
<dbReference type="Gene3D" id="3.40.50.300">
    <property type="entry name" value="P-loop containing nucleotide triphosphate hydrolases"/>
    <property type="match status" value="1"/>
</dbReference>
<dbReference type="EMBL" id="JAVFHQ010000068">
    <property type="protein sequence ID" value="KAK4540421.1"/>
    <property type="molecule type" value="Genomic_DNA"/>
</dbReference>
<accession>A0AAV9J634</accession>
<dbReference type="Pfam" id="PF22942">
    <property type="entry name" value="DUF7025"/>
    <property type="match status" value="1"/>
</dbReference>
<name>A0AAV9J634_9PEZI</name>
<dbReference type="PANTHER" id="PTHR46411:SF4">
    <property type="entry name" value="AAA+ ATPASE DOMAIN-CONTAINING PROTEIN"/>
    <property type="match status" value="1"/>
</dbReference>
<keyword evidence="4" id="KW-1185">Reference proteome</keyword>
<feature type="domain" description="AAA+ ATPase" evidence="2">
    <location>
        <begin position="510"/>
        <end position="637"/>
    </location>
</feature>
<dbReference type="CDD" id="cd19481">
    <property type="entry name" value="RecA-like_protease"/>
    <property type="match status" value="1"/>
</dbReference>
<dbReference type="InterPro" id="IPR027417">
    <property type="entry name" value="P-loop_NTPase"/>
</dbReference>
<dbReference type="PANTHER" id="PTHR46411">
    <property type="entry name" value="FAMILY ATPASE, PUTATIVE-RELATED"/>
    <property type="match status" value="1"/>
</dbReference>